<protein>
    <recommendedName>
        <fullName evidence="3">WD40 repeat domain-containing protein</fullName>
    </recommendedName>
</protein>
<organism evidence="2">
    <name type="scientific">candidate division WOR-3 bacterium</name>
    <dbReference type="NCBI Taxonomy" id="2052148"/>
    <lineage>
        <taxon>Bacteria</taxon>
        <taxon>Bacteria division WOR-3</taxon>
    </lineage>
</organism>
<keyword evidence="1" id="KW-0812">Transmembrane</keyword>
<accession>A0A7V6CMH4</accession>
<name>A0A7V6CMH4_UNCW3</name>
<dbReference type="SUPFAM" id="SSF101908">
    <property type="entry name" value="Putative isomerase YbhE"/>
    <property type="match status" value="1"/>
</dbReference>
<keyword evidence="1" id="KW-0472">Membrane</keyword>
<keyword evidence="1" id="KW-1133">Transmembrane helix</keyword>
<reference evidence="2" key="1">
    <citation type="journal article" date="2020" name="mSystems">
        <title>Genome- and Community-Level Interaction Insights into Carbon Utilization and Element Cycling Functions of Hydrothermarchaeota in Hydrothermal Sediment.</title>
        <authorList>
            <person name="Zhou Z."/>
            <person name="Liu Y."/>
            <person name="Xu W."/>
            <person name="Pan J."/>
            <person name="Luo Z.H."/>
            <person name="Li M."/>
        </authorList>
    </citation>
    <scope>NUCLEOTIDE SEQUENCE [LARGE SCALE GENOMIC DNA]</scope>
    <source>
        <strain evidence="2">SpSt-791</strain>
    </source>
</reference>
<comment type="caution">
    <text evidence="2">The sequence shown here is derived from an EMBL/GenBank/DDBJ whole genome shotgun (WGS) entry which is preliminary data.</text>
</comment>
<feature type="transmembrane region" description="Helical" evidence="1">
    <location>
        <begin position="294"/>
        <end position="316"/>
    </location>
</feature>
<dbReference type="InterPro" id="IPR013211">
    <property type="entry name" value="LVIVD"/>
</dbReference>
<dbReference type="EMBL" id="DTHS01000009">
    <property type="protein sequence ID" value="HHR48171.1"/>
    <property type="molecule type" value="Genomic_DNA"/>
</dbReference>
<evidence type="ECO:0000256" key="1">
    <source>
        <dbReference type="SAM" id="Phobius"/>
    </source>
</evidence>
<evidence type="ECO:0008006" key="3">
    <source>
        <dbReference type="Google" id="ProtNLM"/>
    </source>
</evidence>
<evidence type="ECO:0000313" key="2">
    <source>
        <dbReference type="EMBL" id="HHR48171.1"/>
    </source>
</evidence>
<sequence>MKKIIFSLIFVVLWGKNFSFDKKRALLFYAFQKKVFFYNTKRKDLRILPVEITANSVINGLFYFKNRLYLATNDGVEIWEVSDFYHPFRLSSFSEKYANDLKVINSFLFLATKENGLKIYDIKDINFPKVIAKVNTFGTPTNIFILRNYLYLADKEGGLRIIDIKDIYNPREVGYYEEVTPIFDVCGENNLVYLACGKKGLVILATKLKSYPEEITQYSSEGYTTALFFAKPYLYLANNEGGLRIIDVKESYSPKEIYYDDEYEVEDVFVNFPYAYVATEDGLEVIKIGEKKEWLSFLTNLAYLFILLIIIYYLFYRINKIIKEWKEKREF</sequence>
<proteinExistence type="predicted"/>
<gene>
    <name evidence="2" type="ORF">ENV79_00785</name>
</gene>
<dbReference type="AlphaFoldDB" id="A0A7V6CMH4"/>
<dbReference type="Pfam" id="PF08309">
    <property type="entry name" value="LVIVD"/>
    <property type="match status" value="3"/>
</dbReference>